<dbReference type="OrthoDB" id="4990at2"/>
<evidence type="ECO:0000313" key="3">
    <source>
        <dbReference type="EMBL" id="KRM88991.1"/>
    </source>
</evidence>
<dbReference type="Pfam" id="PF11738">
    <property type="entry name" value="DUF3298"/>
    <property type="match status" value="1"/>
</dbReference>
<dbReference type="STRING" id="1133569.FD21_GL000453"/>
<evidence type="ECO:0000256" key="1">
    <source>
        <dbReference type="SAM" id="Phobius"/>
    </source>
</evidence>
<protein>
    <recommendedName>
        <fullName evidence="2">DUF3298 domain-containing protein</fullName>
    </recommendedName>
</protein>
<dbReference type="InterPro" id="IPR037126">
    <property type="entry name" value="PdaC/RsiV-like_sf"/>
</dbReference>
<keyword evidence="4" id="KW-1185">Reference proteome</keyword>
<dbReference type="RefSeq" id="WP_010580671.1">
    <property type="nucleotide sequence ID" value="NZ_AHYZ01000100.1"/>
</dbReference>
<feature type="transmembrane region" description="Helical" evidence="1">
    <location>
        <begin position="47"/>
        <end position="72"/>
    </location>
</feature>
<gene>
    <name evidence="3" type="ORF">FD21_GL000453</name>
</gene>
<dbReference type="InterPro" id="IPR021729">
    <property type="entry name" value="DUF3298"/>
</dbReference>
<comment type="caution">
    <text evidence="3">The sequence shown here is derived from an EMBL/GenBank/DDBJ whole genome shotgun (WGS) entry which is preliminary data.</text>
</comment>
<dbReference type="EMBL" id="AYYX01000015">
    <property type="protein sequence ID" value="KRM88991.1"/>
    <property type="molecule type" value="Genomic_DNA"/>
</dbReference>
<dbReference type="eggNOG" id="ENOG502Z8Z7">
    <property type="taxonomic scope" value="Bacteria"/>
</dbReference>
<dbReference type="PATRIC" id="fig|1133569.4.peg.480"/>
<keyword evidence="1" id="KW-0472">Membrane</keyword>
<feature type="domain" description="DUF3298" evidence="2">
    <location>
        <begin position="198"/>
        <end position="282"/>
    </location>
</feature>
<dbReference type="Gene3D" id="3.30.565.40">
    <property type="entry name" value="Fervidobacterium nodosum Rt17-B1 like"/>
    <property type="match status" value="1"/>
</dbReference>
<evidence type="ECO:0000313" key="4">
    <source>
        <dbReference type="Proteomes" id="UP000051576"/>
    </source>
</evidence>
<dbReference type="Gene3D" id="3.90.640.20">
    <property type="entry name" value="Heat-shock cognate protein, ATPase"/>
    <property type="match status" value="1"/>
</dbReference>
<accession>A0A0R2CAU6</accession>
<name>A0A0R2CAU6_9LACO</name>
<keyword evidence="1" id="KW-1133">Transmembrane helix</keyword>
<keyword evidence="1" id="KW-0812">Transmembrane</keyword>
<reference evidence="3 4" key="1">
    <citation type="journal article" date="2015" name="Genome Announc.">
        <title>Expanding the biotechnology potential of lactobacilli through comparative genomics of 213 strains and associated genera.</title>
        <authorList>
            <person name="Sun Z."/>
            <person name="Harris H.M."/>
            <person name="McCann A."/>
            <person name="Guo C."/>
            <person name="Argimon S."/>
            <person name="Zhang W."/>
            <person name="Yang X."/>
            <person name="Jeffery I.B."/>
            <person name="Cooney J.C."/>
            <person name="Kagawa T.F."/>
            <person name="Liu W."/>
            <person name="Song Y."/>
            <person name="Salvetti E."/>
            <person name="Wrobel A."/>
            <person name="Rasinkangas P."/>
            <person name="Parkhill J."/>
            <person name="Rea M.C."/>
            <person name="O'Sullivan O."/>
            <person name="Ritari J."/>
            <person name="Douillard F.P."/>
            <person name="Paul Ross R."/>
            <person name="Yang R."/>
            <person name="Briner A.E."/>
            <person name="Felis G.E."/>
            <person name="de Vos W.M."/>
            <person name="Barrangou R."/>
            <person name="Klaenhammer T.R."/>
            <person name="Caufield P.W."/>
            <person name="Cui Y."/>
            <person name="Zhang H."/>
            <person name="O'Toole P.W."/>
        </authorList>
    </citation>
    <scope>NUCLEOTIDE SEQUENCE [LARGE SCALE GENOMIC DNA]</scope>
    <source>
        <strain evidence="3 4">DSM 20605</strain>
    </source>
</reference>
<sequence length="296" mass="33765">MIFTKDILSALKTAYRSVAIPDKTGQKIQQLFQLEVKKYQRQQRFKFWGKLTGTVLMTALVGILLIASIAPWRSAAAKVPIIGRIVRVLTGAEFQDKAPSFRIKLKVPKINSKSDAIHSLNQRYLADAQQKYQQVEKEIKQNKGEKLTVTSNYQKVVDDQRFLVIKRQTTETKADSATTVKYDVIDKKAQMVLSLPLLFKNQAYLTTISNEIQHQIKQQIAKSSNKIYWTKKDLAENEGVKGTILKAAHTFYLNHQHQLVIVFEQFAIAPGYMGNPKFVIPTKVIKKDLVNPNYLK</sequence>
<dbReference type="AlphaFoldDB" id="A0A0R2CAU6"/>
<evidence type="ECO:0000259" key="2">
    <source>
        <dbReference type="Pfam" id="PF11738"/>
    </source>
</evidence>
<proteinExistence type="predicted"/>
<organism evidence="3 4">
    <name type="scientific">Liquorilactobacillus vini DSM 20605</name>
    <dbReference type="NCBI Taxonomy" id="1133569"/>
    <lineage>
        <taxon>Bacteria</taxon>
        <taxon>Bacillati</taxon>
        <taxon>Bacillota</taxon>
        <taxon>Bacilli</taxon>
        <taxon>Lactobacillales</taxon>
        <taxon>Lactobacillaceae</taxon>
        <taxon>Liquorilactobacillus</taxon>
    </lineage>
</organism>
<dbReference type="Proteomes" id="UP000051576">
    <property type="component" value="Unassembled WGS sequence"/>
</dbReference>